<keyword evidence="6" id="KW-1185">Reference proteome</keyword>
<dbReference type="AlphaFoldDB" id="A0AAD7J9J7"/>
<keyword evidence="3 5" id="KW-0418">Kinase</keyword>
<dbReference type="Pfam" id="PF02816">
    <property type="entry name" value="Alpha_kinase"/>
    <property type="match status" value="1"/>
</dbReference>
<proteinExistence type="predicted"/>
<keyword evidence="1" id="KW-0723">Serine/threonine-protein kinase</keyword>
<sequence length="217" mass="24053">LYAFKRFKDVGLGKDTVSVDQNRAELILEAQRLVQLGWFYSEFERRARSGNVQIETLRVTEYLLAFELTPREKDPSVASGYKDVDIDIVDVPMTWLMEPFRPRESVKWSGTNQHPSHANSAVGSTVNAFAHFVYATSFGMIGVADIQTSHARVGDTGANVMFDLTTHTTDGNSGVGDHGPDGLKTFREEHQCVLRCNKLNLGDLVDPNATGLDSDDD</sequence>
<feature type="non-terminal residue" evidence="5">
    <location>
        <position position="1"/>
    </location>
</feature>
<dbReference type="InterPro" id="IPR011009">
    <property type="entry name" value="Kinase-like_dom_sf"/>
</dbReference>
<evidence type="ECO:0000256" key="2">
    <source>
        <dbReference type="ARBA" id="ARBA00022679"/>
    </source>
</evidence>
<feature type="domain" description="Alpha-type protein kinase" evidence="4">
    <location>
        <begin position="1"/>
        <end position="204"/>
    </location>
</feature>
<dbReference type="GO" id="GO:0004674">
    <property type="term" value="F:protein serine/threonine kinase activity"/>
    <property type="evidence" value="ECO:0007669"/>
    <property type="project" value="UniProtKB-KW"/>
</dbReference>
<evidence type="ECO:0000256" key="3">
    <source>
        <dbReference type="ARBA" id="ARBA00022777"/>
    </source>
</evidence>
<accession>A0AAD7J9J7</accession>
<name>A0AAD7J9J7_9AGAR</name>
<dbReference type="EMBL" id="JARKIB010000038">
    <property type="protein sequence ID" value="KAJ7759979.1"/>
    <property type="molecule type" value="Genomic_DNA"/>
</dbReference>
<dbReference type="CDD" id="cd04515">
    <property type="entry name" value="Alpha_kinase"/>
    <property type="match status" value="1"/>
</dbReference>
<dbReference type="PROSITE" id="PS51158">
    <property type="entry name" value="ALPHA_KINASE"/>
    <property type="match status" value="1"/>
</dbReference>
<comment type="caution">
    <text evidence="5">The sequence shown here is derived from an EMBL/GenBank/DDBJ whole genome shotgun (WGS) entry which is preliminary data.</text>
</comment>
<evidence type="ECO:0000313" key="6">
    <source>
        <dbReference type="Proteomes" id="UP001215598"/>
    </source>
</evidence>
<dbReference type="GO" id="GO:0005524">
    <property type="term" value="F:ATP binding"/>
    <property type="evidence" value="ECO:0007669"/>
    <property type="project" value="InterPro"/>
</dbReference>
<keyword evidence="2" id="KW-0808">Transferase</keyword>
<dbReference type="Proteomes" id="UP001215598">
    <property type="component" value="Unassembled WGS sequence"/>
</dbReference>
<evidence type="ECO:0000259" key="4">
    <source>
        <dbReference type="PROSITE" id="PS51158"/>
    </source>
</evidence>
<dbReference type="Gene3D" id="3.20.200.10">
    <property type="entry name" value="MHCK/EF2 kinase"/>
    <property type="match status" value="1"/>
</dbReference>
<dbReference type="InterPro" id="IPR004166">
    <property type="entry name" value="a-kinase_dom"/>
</dbReference>
<dbReference type="SUPFAM" id="SSF56112">
    <property type="entry name" value="Protein kinase-like (PK-like)"/>
    <property type="match status" value="1"/>
</dbReference>
<evidence type="ECO:0000256" key="1">
    <source>
        <dbReference type="ARBA" id="ARBA00022527"/>
    </source>
</evidence>
<gene>
    <name evidence="5" type="ORF">B0H16DRAFT_1313099</name>
</gene>
<organism evidence="5 6">
    <name type="scientific">Mycena metata</name>
    <dbReference type="NCBI Taxonomy" id="1033252"/>
    <lineage>
        <taxon>Eukaryota</taxon>
        <taxon>Fungi</taxon>
        <taxon>Dikarya</taxon>
        <taxon>Basidiomycota</taxon>
        <taxon>Agaricomycotina</taxon>
        <taxon>Agaricomycetes</taxon>
        <taxon>Agaricomycetidae</taxon>
        <taxon>Agaricales</taxon>
        <taxon>Marasmiineae</taxon>
        <taxon>Mycenaceae</taxon>
        <taxon>Mycena</taxon>
    </lineage>
</organism>
<reference evidence="5" key="1">
    <citation type="submission" date="2023-03" db="EMBL/GenBank/DDBJ databases">
        <title>Massive genome expansion in bonnet fungi (Mycena s.s.) driven by repeated elements and novel gene families across ecological guilds.</title>
        <authorList>
            <consortium name="Lawrence Berkeley National Laboratory"/>
            <person name="Harder C.B."/>
            <person name="Miyauchi S."/>
            <person name="Viragh M."/>
            <person name="Kuo A."/>
            <person name="Thoen E."/>
            <person name="Andreopoulos B."/>
            <person name="Lu D."/>
            <person name="Skrede I."/>
            <person name="Drula E."/>
            <person name="Henrissat B."/>
            <person name="Morin E."/>
            <person name="Kohler A."/>
            <person name="Barry K."/>
            <person name="LaButti K."/>
            <person name="Morin E."/>
            <person name="Salamov A."/>
            <person name="Lipzen A."/>
            <person name="Mereny Z."/>
            <person name="Hegedus B."/>
            <person name="Baldrian P."/>
            <person name="Stursova M."/>
            <person name="Weitz H."/>
            <person name="Taylor A."/>
            <person name="Grigoriev I.V."/>
            <person name="Nagy L.G."/>
            <person name="Martin F."/>
            <person name="Kauserud H."/>
        </authorList>
    </citation>
    <scope>NUCLEOTIDE SEQUENCE</scope>
    <source>
        <strain evidence="5">CBHHK182m</strain>
    </source>
</reference>
<evidence type="ECO:0000313" key="5">
    <source>
        <dbReference type="EMBL" id="KAJ7759979.1"/>
    </source>
</evidence>
<protein>
    <submittedName>
        <fullName evidence="5">Kinase-like domain-containing protein</fullName>
    </submittedName>
</protein>